<dbReference type="AlphaFoldDB" id="A0A336N1F4"/>
<feature type="transmembrane region" description="Helical" evidence="1">
    <location>
        <begin position="114"/>
        <end position="138"/>
    </location>
</feature>
<protein>
    <submittedName>
        <fullName evidence="3">CSON004536 protein</fullName>
    </submittedName>
</protein>
<dbReference type="InterPro" id="IPR038050">
    <property type="entry name" value="Neuro_actylchol_rec"/>
</dbReference>
<dbReference type="SUPFAM" id="SSF90112">
    <property type="entry name" value="Neurotransmitter-gated ion-channel transmembrane pore"/>
    <property type="match status" value="1"/>
</dbReference>
<keyword evidence="1" id="KW-0812">Transmembrane</keyword>
<dbReference type="EMBL" id="UFQT01001908">
    <property type="protein sequence ID" value="SSX32128.1"/>
    <property type="molecule type" value="Genomic_DNA"/>
</dbReference>
<gene>
    <name evidence="3" type="primary">CSON004536</name>
</gene>
<accession>A0A336N1F4</accession>
<proteinExistence type="predicted"/>
<keyword evidence="1" id="KW-1133">Transmembrane helix</keyword>
<dbReference type="InterPro" id="IPR036719">
    <property type="entry name" value="Neuro-gated_channel_TM_sf"/>
</dbReference>
<dbReference type="VEuPathDB" id="VectorBase:CSON004536"/>
<dbReference type="InterPro" id="IPR006029">
    <property type="entry name" value="Neurotrans-gated_channel_TM"/>
</dbReference>
<keyword evidence="1" id="KW-0472">Membrane</keyword>
<name>A0A336N1F4_CULSO</name>
<sequence>MYRHTDDGSIGPLAGSRMPDAVQPHTCISSSADYELALILKEIRHTDDGSIGPLAGSRMPDAVQPHTCISSSADYELALILKEIRFITDMMRQEDEDSEVAKDWKFAAMVVDRLCLIIFTLFTIITTVGILTSAPHIIVS</sequence>
<dbReference type="FunFam" id="1.20.58.390:FF:000037">
    <property type="entry name" value="Nicotinic acetylcholine receptor subunit alpha6"/>
    <property type="match status" value="1"/>
</dbReference>
<dbReference type="OMA" id="AVQPHTC"/>
<evidence type="ECO:0000256" key="1">
    <source>
        <dbReference type="SAM" id="Phobius"/>
    </source>
</evidence>
<reference evidence="3" key="1">
    <citation type="submission" date="2018-07" db="EMBL/GenBank/DDBJ databases">
        <authorList>
            <person name="Quirk P.G."/>
            <person name="Krulwich T.A."/>
        </authorList>
    </citation>
    <scope>NUCLEOTIDE SEQUENCE</scope>
</reference>
<dbReference type="GO" id="GO:0006811">
    <property type="term" value="P:monoatomic ion transport"/>
    <property type="evidence" value="ECO:0007669"/>
    <property type="project" value="InterPro"/>
</dbReference>
<evidence type="ECO:0000259" key="2">
    <source>
        <dbReference type="Pfam" id="PF02932"/>
    </source>
</evidence>
<evidence type="ECO:0000313" key="3">
    <source>
        <dbReference type="EMBL" id="SSX32128.1"/>
    </source>
</evidence>
<dbReference type="Gene3D" id="1.20.58.390">
    <property type="entry name" value="Neurotransmitter-gated ion-channel transmembrane domain"/>
    <property type="match status" value="1"/>
</dbReference>
<feature type="domain" description="Neurotransmitter-gated ion-channel transmembrane" evidence="2">
    <location>
        <begin position="56"/>
        <end position="130"/>
    </location>
</feature>
<organism evidence="3">
    <name type="scientific">Culicoides sonorensis</name>
    <name type="common">Biting midge</name>
    <dbReference type="NCBI Taxonomy" id="179676"/>
    <lineage>
        <taxon>Eukaryota</taxon>
        <taxon>Metazoa</taxon>
        <taxon>Ecdysozoa</taxon>
        <taxon>Arthropoda</taxon>
        <taxon>Hexapoda</taxon>
        <taxon>Insecta</taxon>
        <taxon>Pterygota</taxon>
        <taxon>Neoptera</taxon>
        <taxon>Endopterygota</taxon>
        <taxon>Diptera</taxon>
        <taxon>Nematocera</taxon>
        <taxon>Chironomoidea</taxon>
        <taxon>Ceratopogonidae</taxon>
        <taxon>Ceratopogoninae</taxon>
        <taxon>Culicoides</taxon>
        <taxon>Monoculicoides</taxon>
    </lineage>
</organism>
<dbReference type="Pfam" id="PF02932">
    <property type="entry name" value="Neur_chan_memb"/>
    <property type="match status" value="1"/>
</dbReference>
<dbReference type="GO" id="GO:0016020">
    <property type="term" value="C:membrane"/>
    <property type="evidence" value="ECO:0007669"/>
    <property type="project" value="InterPro"/>
</dbReference>